<gene>
    <name evidence="2" type="ORF">GON01_15725</name>
</gene>
<dbReference type="GO" id="GO:0016787">
    <property type="term" value="F:hydrolase activity"/>
    <property type="evidence" value="ECO:0007669"/>
    <property type="project" value="InterPro"/>
</dbReference>
<dbReference type="SUPFAM" id="SSF52799">
    <property type="entry name" value="(Phosphotyrosine protein) phosphatases II"/>
    <property type="match status" value="1"/>
</dbReference>
<feature type="domain" description="Beta-lactamase hydrolase-like protein phosphatase-like" evidence="1">
    <location>
        <begin position="2"/>
        <end position="108"/>
    </location>
</feature>
<organism evidence="2 3">
    <name type="scientific">Sphingomonas horti</name>
    <dbReference type="NCBI Taxonomy" id="2682842"/>
    <lineage>
        <taxon>Bacteria</taxon>
        <taxon>Pseudomonadati</taxon>
        <taxon>Pseudomonadota</taxon>
        <taxon>Alphaproteobacteria</taxon>
        <taxon>Sphingomonadales</taxon>
        <taxon>Sphingomonadaceae</taxon>
        <taxon>Sphingomonas</taxon>
    </lineage>
</organism>
<evidence type="ECO:0000259" key="1">
    <source>
        <dbReference type="Pfam" id="PF04273"/>
    </source>
</evidence>
<evidence type="ECO:0000313" key="2">
    <source>
        <dbReference type="EMBL" id="MVO79383.1"/>
    </source>
</evidence>
<dbReference type="RefSeq" id="WP_181600283.1">
    <property type="nucleotide sequence ID" value="NZ_WQMS01000020.1"/>
</dbReference>
<dbReference type="InterPro" id="IPR029021">
    <property type="entry name" value="Prot-tyrosine_phosphatase-like"/>
</dbReference>
<sequence>MFRKIDNTILVSPQIGPADLAEAVSLGVAAVINNRPDDEEPGQPEGAAIAQAAEAAGLAYAAIPVTHAGFSHAQVDAMVRALEAASGPVLAYCKSGTRSTFLWALARAKMGDHPAVLVEKAEGAGYDLRPIRPMLDALAAS</sequence>
<keyword evidence="3" id="KW-1185">Reference proteome</keyword>
<proteinExistence type="predicted"/>
<comment type="caution">
    <text evidence="2">The sequence shown here is derived from an EMBL/GenBank/DDBJ whole genome shotgun (WGS) entry which is preliminary data.</text>
</comment>
<dbReference type="Proteomes" id="UP000441389">
    <property type="component" value="Unassembled WGS sequence"/>
</dbReference>
<dbReference type="InterPro" id="IPR005939">
    <property type="entry name" value="BLH_phosphatase-like"/>
</dbReference>
<dbReference type="EMBL" id="WQMS01000020">
    <property type="protein sequence ID" value="MVO79383.1"/>
    <property type="molecule type" value="Genomic_DNA"/>
</dbReference>
<accession>A0A6I4J5J6</accession>
<dbReference type="NCBIfam" id="TIGR01244">
    <property type="entry name" value="TIGR01244 family sulfur transferase"/>
    <property type="match status" value="1"/>
</dbReference>
<evidence type="ECO:0000313" key="3">
    <source>
        <dbReference type="Proteomes" id="UP000441389"/>
    </source>
</evidence>
<dbReference type="AlphaFoldDB" id="A0A6I4J5J6"/>
<name>A0A6I4J5J6_9SPHN</name>
<reference evidence="2 3" key="1">
    <citation type="submission" date="2019-12" db="EMBL/GenBank/DDBJ databases">
        <authorList>
            <person name="Huq M.A."/>
        </authorList>
    </citation>
    <scope>NUCLEOTIDE SEQUENCE [LARGE SCALE GENOMIC DNA]</scope>
    <source>
        <strain evidence="2 3">MAH-20</strain>
    </source>
</reference>
<dbReference type="Pfam" id="PF04273">
    <property type="entry name" value="BLH_phosphatase"/>
    <property type="match status" value="1"/>
</dbReference>
<protein>
    <submittedName>
        <fullName evidence="2">TIGR01244 family phosphatase</fullName>
    </submittedName>
</protein>
<dbReference type="Gene3D" id="3.90.190.10">
    <property type="entry name" value="Protein tyrosine phosphatase superfamily"/>
    <property type="match status" value="1"/>
</dbReference>